<dbReference type="EMBL" id="AUWU02000002">
    <property type="protein sequence ID" value="KAH0576349.1"/>
    <property type="molecule type" value="Genomic_DNA"/>
</dbReference>
<sequence length="162" mass="18167">MKILIFAYQQADDIELICSADFLRQNGYIVVIYAQTTPITLSHGTVLIPDTTFIPPICDAILLPGGQGFKQLIKNSVAKQLFQQYHLQSKYIFTISSASALVQWKIWHQIPVCTYPGLEVQGAVYQNQQVVVGGKYICGRGIGGIIEFLEQIHKKFTKSNQF</sequence>
<organism evidence="2">
    <name type="scientific">Spironucleus salmonicida</name>
    <dbReference type="NCBI Taxonomy" id="348837"/>
    <lineage>
        <taxon>Eukaryota</taxon>
        <taxon>Metamonada</taxon>
        <taxon>Diplomonadida</taxon>
        <taxon>Hexamitidae</taxon>
        <taxon>Hexamitinae</taxon>
        <taxon>Spironucleus</taxon>
    </lineage>
</organism>
<evidence type="ECO:0000313" key="3">
    <source>
        <dbReference type="EMBL" id="KAH0576349.1"/>
    </source>
</evidence>
<evidence type="ECO:0000313" key="4">
    <source>
        <dbReference type="Proteomes" id="UP000018208"/>
    </source>
</evidence>
<reference evidence="2 3" key="1">
    <citation type="journal article" date="2014" name="PLoS Genet.">
        <title>The Genome of Spironucleus salmonicida Highlights a Fish Pathogen Adapted to Fluctuating Environments.</title>
        <authorList>
            <person name="Xu F."/>
            <person name="Jerlstrom-Hultqvist J."/>
            <person name="Einarsson E."/>
            <person name="Astvaldsson A."/>
            <person name="Svard S.G."/>
            <person name="Andersson J.O."/>
        </authorList>
    </citation>
    <scope>NUCLEOTIDE SEQUENCE</scope>
    <source>
        <strain evidence="3">ATCC 50377</strain>
    </source>
</reference>
<dbReference type="GO" id="GO:0005737">
    <property type="term" value="C:cytoplasm"/>
    <property type="evidence" value="ECO:0007669"/>
    <property type="project" value="TreeGrafter"/>
</dbReference>
<reference evidence="3" key="2">
    <citation type="submission" date="2020-12" db="EMBL/GenBank/DDBJ databases">
        <title>New Spironucleus salmonicida genome in near-complete chromosomes.</title>
        <authorList>
            <person name="Xu F."/>
            <person name="Kurt Z."/>
            <person name="Jimenez-Gonzalez A."/>
            <person name="Astvaldsson A."/>
            <person name="Andersson J.O."/>
            <person name="Svard S.G."/>
        </authorList>
    </citation>
    <scope>NUCLEOTIDE SEQUENCE</scope>
    <source>
        <strain evidence="3">ATCC 50377</strain>
    </source>
</reference>
<dbReference type="PANTHER" id="PTHR48094:SF12">
    <property type="entry name" value="PARKINSON DISEASE PROTEIN 7 HOMOLOG"/>
    <property type="match status" value="1"/>
</dbReference>
<dbReference type="EMBL" id="KI546116">
    <property type="protein sequence ID" value="EST44452.1"/>
    <property type="molecule type" value="Genomic_DNA"/>
</dbReference>
<evidence type="ECO:0000259" key="1">
    <source>
        <dbReference type="Pfam" id="PF01965"/>
    </source>
</evidence>
<dbReference type="InterPro" id="IPR050325">
    <property type="entry name" value="Prot/Nucl_acid_deglycase"/>
</dbReference>
<evidence type="ECO:0000313" key="2">
    <source>
        <dbReference type="EMBL" id="EST44452.1"/>
    </source>
</evidence>
<proteinExistence type="predicted"/>
<name>V6LIR7_9EUKA</name>
<feature type="domain" description="DJ-1/PfpI" evidence="1">
    <location>
        <begin position="1"/>
        <end position="154"/>
    </location>
</feature>
<gene>
    <name evidence="2" type="ORF">SS50377_15760</name>
    <name evidence="3" type="ORF">SS50377_21912</name>
</gene>
<dbReference type="InterPro" id="IPR002818">
    <property type="entry name" value="DJ-1/PfpI"/>
</dbReference>
<dbReference type="SUPFAM" id="SSF52317">
    <property type="entry name" value="Class I glutamine amidotransferase-like"/>
    <property type="match status" value="1"/>
</dbReference>
<dbReference type="PANTHER" id="PTHR48094">
    <property type="entry name" value="PROTEIN/NUCLEIC ACID DEGLYCASE DJ-1-RELATED"/>
    <property type="match status" value="1"/>
</dbReference>
<dbReference type="Gene3D" id="3.40.50.880">
    <property type="match status" value="1"/>
</dbReference>
<keyword evidence="4" id="KW-1185">Reference proteome</keyword>
<dbReference type="AlphaFoldDB" id="V6LIR7"/>
<dbReference type="Pfam" id="PF01965">
    <property type="entry name" value="DJ-1_PfpI"/>
    <property type="match status" value="1"/>
</dbReference>
<dbReference type="Proteomes" id="UP000018208">
    <property type="component" value="Unassembled WGS sequence"/>
</dbReference>
<accession>V6LIR7</accession>
<dbReference type="VEuPathDB" id="GiardiaDB:SS50377_21912"/>
<protein>
    <submittedName>
        <fullName evidence="2">4-methyl-5-thiazole monophosphate biosynthesis enzyme</fullName>
    </submittedName>
    <submittedName>
        <fullName evidence="3">Protein deglycase</fullName>
    </submittedName>
</protein>
<dbReference type="InterPro" id="IPR029062">
    <property type="entry name" value="Class_I_gatase-like"/>
</dbReference>